<organism evidence="1 2">
    <name type="scientific">Carya illinoinensis</name>
    <name type="common">Pecan</name>
    <dbReference type="NCBI Taxonomy" id="32201"/>
    <lineage>
        <taxon>Eukaryota</taxon>
        <taxon>Viridiplantae</taxon>
        <taxon>Streptophyta</taxon>
        <taxon>Embryophyta</taxon>
        <taxon>Tracheophyta</taxon>
        <taxon>Spermatophyta</taxon>
        <taxon>Magnoliopsida</taxon>
        <taxon>eudicotyledons</taxon>
        <taxon>Gunneridae</taxon>
        <taxon>Pentapetalae</taxon>
        <taxon>rosids</taxon>
        <taxon>fabids</taxon>
        <taxon>Fagales</taxon>
        <taxon>Juglandaceae</taxon>
        <taxon>Carya</taxon>
    </lineage>
</organism>
<comment type="caution">
    <text evidence="1">The sequence shown here is derived from an EMBL/GenBank/DDBJ whole genome shotgun (WGS) entry which is preliminary data.</text>
</comment>
<evidence type="ECO:0000313" key="2">
    <source>
        <dbReference type="Proteomes" id="UP000811246"/>
    </source>
</evidence>
<dbReference type="AlphaFoldDB" id="A0A921ZXH8"/>
<dbReference type="Proteomes" id="UP000811246">
    <property type="component" value="Unassembled WGS sequence"/>
</dbReference>
<dbReference type="EMBL" id="MU228998">
    <property type="protein sequence ID" value="KAG6618247.1"/>
    <property type="molecule type" value="Genomic_DNA"/>
</dbReference>
<sequence>MNRFSVLLQIPQPSTPTNMINDMYSNSPVLAMPPADRLSPQFYKTNMQYVKLSPPRRTFHGHKNGIIGSTPLVHVMPSCTTSSIEEEKIKEIEELTRGISGLYAEGPDARKRGLNGRTITQRRRLNVWSTSTRGGSGMFGGLFRKPGRFKIRTLILEGTTKEEHK</sequence>
<protein>
    <submittedName>
        <fullName evidence="1">Uncharacterized protein</fullName>
    </submittedName>
</protein>
<gene>
    <name evidence="1" type="ORF">I3842_Q116900</name>
</gene>
<proteinExistence type="predicted"/>
<reference evidence="1" key="1">
    <citation type="submission" date="2021-01" db="EMBL/GenBank/DDBJ databases">
        <authorList>
            <person name="Lovell J.T."/>
            <person name="Bentley N."/>
            <person name="Bhattarai G."/>
            <person name="Jenkins J.W."/>
            <person name="Sreedasyam A."/>
            <person name="Alarcon Y."/>
            <person name="Bock C."/>
            <person name="Boston L."/>
            <person name="Carlson J."/>
            <person name="Cervantes K."/>
            <person name="Clermont K."/>
            <person name="Krom N."/>
            <person name="Kubenka K."/>
            <person name="Mamidi S."/>
            <person name="Mattison C."/>
            <person name="Monteros M."/>
            <person name="Pisani C."/>
            <person name="Plott C."/>
            <person name="Rajasekar S."/>
            <person name="Rhein H.S."/>
            <person name="Rohla C."/>
            <person name="Song M."/>
            <person name="Hilaire R.S."/>
            <person name="Shu S."/>
            <person name="Wells L."/>
            <person name="Wang X."/>
            <person name="Webber J."/>
            <person name="Heerema R.J."/>
            <person name="Klein P."/>
            <person name="Conner P."/>
            <person name="Grauke L."/>
            <person name="Grimwood J."/>
            <person name="Schmutz J."/>
            <person name="Randall J.J."/>
        </authorList>
    </citation>
    <scope>NUCLEOTIDE SEQUENCE</scope>
    <source>
        <tissue evidence="1">Leaf</tissue>
    </source>
</reference>
<accession>A0A921ZXH8</accession>
<evidence type="ECO:0000313" key="1">
    <source>
        <dbReference type="EMBL" id="KAG6618247.1"/>
    </source>
</evidence>
<name>A0A921ZXH8_CARIL</name>